<evidence type="ECO:0000256" key="5">
    <source>
        <dbReference type="ARBA" id="ARBA00035359"/>
    </source>
</evidence>
<dbReference type="SUPFAM" id="SSF50104">
    <property type="entry name" value="Translation proteins SH3-like domain"/>
    <property type="match status" value="1"/>
</dbReference>
<dbReference type="GO" id="GO:0019005">
    <property type="term" value="C:SCF ubiquitin ligase complex"/>
    <property type="evidence" value="ECO:0007669"/>
    <property type="project" value="TreeGrafter"/>
</dbReference>
<dbReference type="PANTHER" id="PTHR13318:SF246">
    <property type="entry name" value="F-BOX DOMAIN-CONTAINING PROTEIN"/>
    <property type="match status" value="1"/>
</dbReference>
<dbReference type="WBParaSite" id="Gr19_v10_g1185.t2">
    <property type="protein sequence ID" value="Gr19_v10_g1185.t2"/>
    <property type="gene ID" value="Gr19_v10_g1185"/>
</dbReference>
<keyword evidence="2" id="KW-0689">Ribosomal protein</keyword>
<evidence type="ECO:0000256" key="2">
    <source>
        <dbReference type="ARBA" id="ARBA00022980"/>
    </source>
</evidence>
<proteinExistence type="inferred from homology"/>
<dbReference type="GO" id="GO:0005840">
    <property type="term" value="C:ribosome"/>
    <property type="evidence" value="ECO:0007669"/>
    <property type="project" value="UniProtKB-KW"/>
</dbReference>
<dbReference type="GO" id="GO:0003735">
    <property type="term" value="F:structural constituent of ribosome"/>
    <property type="evidence" value="ECO:0007669"/>
    <property type="project" value="InterPro"/>
</dbReference>
<name>A0A914GW02_GLORO</name>
<feature type="region of interest" description="Disordered" evidence="6">
    <location>
        <begin position="1"/>
        <end position="20"/>
    </location>
</feature>
<evidence type="ECO:0000256" key="6">
    <source>
        <dbReference type="SAM" id="MobiDB-lite"/>
    </source>
</evidence>
<keyword evidence="7" id="KW-1185">Reference proteome</keyword>
<sequence>MPQTKTRKLQRPSTERRNAISSQDFPISYPDFLPSQVWDRRDPLFEQLLQADMSQRRMVLDIPEFYVGSVMAVTMSDPNTLNKQHKFVGICIRREKQGLQHTFTLRNVIDGLGVEIMLDEDLSYLVDALPEYSTFNFNMEPVGHPAGKPVPVNPLKVKLKPPPWTFQWFQYDVKGIEDTWTLATPWYKRKFIASKDLKEFRKFDIIRHYREAAQELEHDLKSRVICPSLTSGQDGAFAGGANAGTEVSGTEVWALKCPALNGNLGSKFFCIPSSVCQPMVRSLFDLCLASICHRNLVYDADMALLPCDCKQRLMEFFASHDQINTELCFGLMSRPMFGRNLTRLCFYLSEQLNDSILEALTRFNQSLRFISLIECPLVTDAGVISVTLRQSKLVCLELVGLPRLTSNSLKVVKSSRLRSVDLSGCRKISSEGIFYLVFNNPSIVSLCLNGCQGLDEQALYDIARCIGVRLFRLELDQLHNSNMAEHTKAISSLSRQCPNIARLSLCQFFPALEEDETEQQQQCLIEGTGLRDVDLYENVQSLLDALREQPHLASIHLQLQCLEEDANSIERANSFLCQFIPYMGAKITRLHITVQRLVDSAFLVLSQIPSLSHLALDVAFLNAHYLRRLFAGGINSPGAHLRSLRLCRLRITYRALFSIGRWVCCATARSLVDLETSHMPAVDDRFLVLLGKNCKPLQNVNFNGCKWVTDKGLASLARNCKLREVRIRGTSCTDKSIYALAQFCPTLEWIAHADFSGRPKFSDQALKCLRDSCIQRVIC</sequence>
<dbReference type="Gene3D" id="2.30.30.790">
    <property type="match status" value="1"/>
</dbReference>
<dbReference type="AlphaFoldDB" id="A0A914GW02"/>
<dbReference type="InterPro" id="IPR006553">
    <property type="entry name" value="Leu-rich_rpt_Cys-con_subtyp"/>
</dbReference>
<dbReference type="InterPro" id="IPR001857">
    <property type="entry name" value="Ribosomal_bL19"/>
</dbReference>
<dbReference type="Gene3D" id="3.80.10.10">
    <property type="entry name" value="Ribonuclease Inhibitor"/>
    <property type="match status" value="2"/>
</dbReference>
<dbReference type="InterPro" id="IPR032675">
    <property type="entry name" value="LRR_dom_sf"/>
</dbReference>
<comment type="similarity">
    <text evidence="1">Belongs to the bacterial ribosomal protein bL19 family.</text>
</comment>
<evidence type="ECO:0000313" key="7">
    <source>
        <dbReference type="Proteomes" id="UP000887572"/>
    </source>
</evidence>
<dbReference type="SUPFAM" id="SSF52047">
    <property type="entry name" value="RNI-like"/>
    <property type="match status" value="1"/>
</dbReference>
<dbReference type="SMART" id="SM00367">
    <property type="entry name" value="LRR_CC"/>
    <property type="match status" value="6"/>
</dbReference>
<dbReference type="Pfam" id="PF01245">
    <property type="entry name" value="Ribosomal_L19"/>
    <property type="match status" value="1"/>
</dbReference>
<dbReference type="InterPro" id="IPR038657">
    <property type="entry name" value="Ribosomal_bL19_sf"/>
</dbReference>
<dbReference type="Pfam" id="PF13516">
    <property type="entry name" value="LRR_6"/>
    <property type="match status" value="1"/>
</dbReference>
<reference evidence="8" key="1">
    <citation type="submission" date="2022-11" db="UniProtKB">
        <authorList>
            <consortium name="WormBaseParasite"/>
        </authorList>
    </citation>
    <scope>IDENTIFICATION</scope>
</reference>
<dbReference type="GO" id="GO:0031146">
    <property type="term" value="P:SCF-dependent proteasomal ubiquitin-dependent protein catabolic process"/>
    <property type="evidence" value="ECO:0007669"/>
    <property type="project" value="TreeGrafter"/>
</dbReference>
<dbReference type="Proteomes" id="UP000887572">
    <property type="component" value="Unplaced"/>
</dbReference>
<evidence type="ECO:0000256" key="4">
    <source>
        <dbReference type="ARBA" id="ARBA00035288"/>
    </source>
</evidence>
<evidence type="ECO:0000313" key="8">
    <source>
        <dbReference type="WBParaSite" id="Gr19_v10_g1185.t2"/>
    </source>
</evidence>
<accession>A0A914GW02</accession>
<keyword evidence="3" id="KW-0687">Ribonucleoprotein</keyword>
<dbReference type="InterPro" id="IPR008991">
    <property type="entry name" value="Translation_prot_SH3-like_sf"/>
</dbReference>
<evidence type="ECO:0000256" key="3">
    <source>
        <dbReference type="ARBA" id="ARBA00023274"/>
    </source>
</evidence>
<dbReference type="GO" id="GO:0006412">
    <property type="term" value="P:translation"/>
    <property type="evidence" value="ECO:0007669"/>
    <property type="project" value="InterPro"/>
</dbReference>
<dbReference type="InterPro" id="IPR001611">
    <property type="entry name" value="Leu-rich_rpt"/>
</dbReference>
<dbReference type="GO" id="GO:1990904">
    <property type="term" value="C:ribonucleoprotein complex"/>
    <property type="evidence" value="ECO:0007669"/>
    <property type="project" value="UniProtKB-KW"/>
</dbReference>
<organism evidence="7 8">
    <name type="scientific">Globodera rostochiensis</name>
    <name type="common">Golden nematode worm</name>
    <name type="synonym">Heterodera rostochiensis</name>
    <dbReference type="NCBI Taxonomy" id="31243"/>
    <lineage>
        <taxon>Eukaryota</taxon>
        <taxon>Metazoa</taxon>
        <taxon>Ecdysozoa</taxon>
        <taxon>Nematoda</taxon>
        <taxon>Chromadorea</taxon>
        <taxon>Rhabditida</taxon>
        <taxon>Tylenchina</taxon>
        <taxon>Tylenchomorpha</taxon>
        <taxon>Tylenchoidea</taxon>
        <taxon>Heteroderidae</taxon>
        <taxon>Heteroderinae</taxon>
        <taxon>Globodera</taxon>
    </lineage>
</organism>
<evidence type="ECO:0000256" key="1">
    <source>
        <dbReference type="ARBA" id="ARBA00005781"/>
    </source>
</evidence>
<dbReference type="PANTHER" id="PTHR13318">
    <property type="entry name" value="PARTNER OF PAIRED, ISOFORM B-RELATED"/>
    <property type="match status" value="1"/>
</dbReference>
<protein>
    <recommendedName>
        <fullName evidence="4">Large ribosomal subunit protein bL19m</fullName>
    </recommendedName>
    <alternativeName>
        <fullName evidence="5">39S ribosomal protein L19, mitochondrial</fullName>
    </alternativeName>
</protein>
<feature type="compositionally biased region" description="Basic residues" evidence="6">
    <location>
        <begin position="1"/>
        <end position="10"/>
    </location>
</feature>